<proteinExistence type="predicted"/>
<dbReference type="Gene3D" id="3.30.710.10">
    <property type="entry name" value="Potassium Channel Kv1.1, Chain A"/>
    <property type="match status" value="1"/>
</dbReference>
<evidence type="ECO:0008006" key="3">
    <source>
        <dbReference type="Google" id="ProtNLM"/>
    </source>
</evidence>
<protein>
    <recommendedName>
        <fullName evidence="3">Potassium channel tetramerisation-type BTB domain-containing protein</fullName>
    </recommendedName>
</protein>
<dbReference type="Proteomes" id="UP000054559">
    <property type="component" value="Unassembled WGS sequence"/>
</dbReference>
<accession>A0A0J8QJK9</accession>
<dbReference type="PANTHER" id="PTHR31758:SF2">
    <property type="entry name" value="BTB_POZ DOMAIN-CONTAINING PROTEIN YLR108C"/>
    <property type="match status" value="1"/>
</dbReference>
<evidence type="ECO:0000313" key="2">
    <source>
        <dbReference type="Proteomes" id="UP000054559"/>
    </source>
</evidence>
<sequence length="97" mass="11080">MSSSESPGYPAPAQGLTAVLPLEKVFPIQIGAPSYFSQFFEEQLRQNEDSSAVRTLYIDRDPDTFRDILKHLQGMECEPQDGEPHPSLEWLWKWNAL</sequence>
<dbReference type="PANTHER" id="PTHR31758">
    <property type="entry name" value="BTB/POZ DOMAIN-CONTAINING PROTEIN YLR108C"/>
    <property type="match status" value="1"/>
</dbReference>
<reference evidence="2" key="1">
    <citation type="journal article" date="2010" name="Genome Res.">
        <title>Population genomic sequencing of Coccidioides fungi reveals recent hybridization and transposon control.</title>
        <authorList>
            <person name="Neafsey D.E."/>
            <person name="Barker B.M."/>
            <person name="Sharpton T.J."/>
            <person name="Stajich J.E."/>
            <person name="Park D.J."/>
            <person name="Whiston E."/>
            <person name="Hung C.-Y."/>
            <person name="McMahan C."/>
            <person name="White J."/>
            <person name="Sykes S."/>
            <person name="Heiman D."/>
            <person name="Young S."/>
            <person name="Zeng Q."/>
            <person name="Abouelleil A."/>
            <person name="Aftuck L."/>
            <person name="Bessette D."/>
            <person name="Brown A."/>
            <person name="FitzGerald M."/>
            <person name="Lui A."/>
            <person name="Macdonald J.P."/>
            <person name="Priest M."/>
            <person name="Orbach M.J."/>
            <person name="Galgiani J.N."/>
            <person name="Kirkland T.N."/>
            <person name="Cole G.T."/>
            <person name="Birren B.W."/>
            <person name="Henn M.R."/>
            <person name="Taylor J.W."/>
            <person name="Rounsley S.D."/>
        </authorList>
    </citation>
    <scope>NUCLEOTIDE SEQUENCE [LARGE SCALE GENOMIC DNA]</scope>
    <source>
        <strain evidence="2">RMSCC 3703</strain>
    </source>
</reference>
<dbReference type="InterPro" id="IPR011333">
    <property type="entry name" value="SKP1/BTB/POZ_sf"/>
</dbReference>
<dbReference type="EMBL" id="DS268223">
    <property type="protein sequence ID" value="KMU72601.1"/>
    <property type="molecule type" value="Genomic_DNA"/>
</dbReference>
<dbReference type="SUPFAM" id="SSF54695">
    <property type="entry name" value="POZ domain"/>
    <property type="match status" value="1"/>
</dbReference>
<dbReference type="STRING" id="454286.A0A0J8QJK9"/>
<name>A0A0J8QJK9_COCIT</name>
<dbReference type="AlphaFoldDB" id="A0A0J8QJK9"/>
<evidence type="ECO:0000313" key="1">
    <source>
        <dbReference type="EMBL" id="KMU72601.1"/>
    </source>
</evidence>
<gene>
    <name evidence="1" type="ORF">CISG_09791</name>
</gene>
<dbReference type="OrthoDB" id="2414723at2759"/>
<organism evidence="1 2">
    <name type="scientific">Coccidioides immitis RMSCC 3703</name>
    <dbReference type="NCBI Taxonomy" id="454286"/>
    <lineage>
        <taxon>Eukaryota</taxon>
        <taxon>Fungi</taxon>
        <taxon>Dikarya</taxon>
        <taxon>Ascomycota</taxon>
        <taxon>Pezizomycotina</taxon>
        <taxon>Eurotiomycetes</taxon>
        <taxon>Eurotiomycetidae</taxon>
        <taxon>Onygenales</taxon>
        <taxon>Onygenaceae</taxon>
        <taxon>Coccidioides</taxon>
    </lineage>
</organism>